<dbReference type="PANTHER" id="PTHR45348">
    <property type="entry name" value="HYPOTHETICAL OXIDOREDUCTASE (EUROFUNG)"/>
    <property type="match status" value="1"/>
</dbReference>
<name>A0A165NSE6_9APHY</name>
<evidence type="ECO:0000313" key="2">
    <source>
        <dbReference type="Proteomes" id="UP000076727"/>
    </source>
</evidence>
<dbReference type="OrthoDB" id="2747705at2759"/>
<evidence type="ECO:0008006" key="3">
    <source>
        <dbReference type="Google" id="ProtNLM"/>
    </source>
</evidence>
<accession>A0A165NSE6</accession>
<dbReference type="STRING" id="1314783.A0A165NSE6"/>
<dbReference type="InterPro" id="IPR047122">
    <property type="entry name" value="Trans-enoyl_RdTase-like"/>
</dbReference>
<dbReference type="PANTHER" id="PTHR45348:SF2">
    <property type="entry name" value="ZINC-TYPE ALCOHOL DEHYDROGENASE-LIKE PROTEIN C2E1P3.01"/>
    <property type="match status" value="1"/>
</dbReference>
<organism evidence="1 2">
    <name type="scientific">Daedalea quercina L-15889</name>
    <dbReference type="NCBI Taxonomy" id="1314783"/>
    <lineage>
        <taxon>Eukaryota</taxon>
        <taxon>Fungi</taxon>
        <taxon>Dikarya</taxon>
        <taxon>Basidiomycota</taxon>
        <taxon>Agaricomycotina</taxon>
        <taxon>Agaricomycetes</taxon>
        <taxon>Polyporales</taxon>
        <taxon>Fomitopsis</taxon>
    </lineage>
</organism>
<reference evidence="1 2" key="1">
    <citation type="journal article" date="2016" name="Mol. Biol. Evol.">
        <title>Comparative Genomics of Early-Diverging Mushroom-Forming Fungi Provides Insights into the Origins of Lignocellulose Decay Capabilities.</title>
        <authorList>
            <person name="Nagy L.G."/>
            <person name="Riley R."/>
            <person name="Tritt A."/>
            <person name="Adam C."/>
            <person name="Daum C."/>
            <person name="Floudas D."/>
            <person name="Sun H."/>
            <person name="Yadav J.S."/>
            <person name="Pangilinan J."/>
            <person name="Larsson K.H."/>
            <person name="Matsuura K."/>
            <person name="Barry K."/>
            <person name="Labutti K."/>
            <person name="Kuo R."/>
            <person name="Ohm R.A."/>
            <person name="Bhattacharya S.S."/>
            <person name="Shirouzu T."/>
            <person name="Yoshinaga Y."/>
            <person name="Martin F.M."/>
            <person name="Grigoriev I.V."/>
            <person name="Hibbett D.S."/>
        </authorList>
    </citation>
    <scope>NUCLEOTIDE SEQUENCE [LARGE SCALE GENOMIC DNA]</scope>
    <source>
        <strain evidence="1 2">L-15889</strain>
    </source>
</reference>
<dbReference type="GO" id="GO:0016651">
    <property type="term" value="F:oxidoreductase activity, acting on NAD(P)H"/>
    <property type="evidence" value="ECO:0007669"/>
    <property type="project" value="InterPro"/>
</dbReference>
<dbReference type="Proteomes" id="UP000076727">
    <property type="component" value="Unassembled WGS sequence"/>
</dbReference>
<sequence>MLPADAPLATVKTVTGGAPVKAVFDAMSHPDIQNLGYAVLAPGGTQVIDLPPEVDAAKRAPEKRVVMAWGYVNLPVNRELGAALYAKLGGWLADGTIKLNRVEVLPRSFEGIVSGLKKHEKDVSIVKLVIHPQETT</sequence>
<dbReference type="Gene3D" id="3.90.180.10">
    <property type="entry name" value="Medium-chain alcohol dehydrogenases, catalytic domain"/>
    <property type="match status" value="1"/>
</dbReference>
<keyword evidence="2" id="KW-1185">Reference proteome</keyword>
<gene>
    <name evidence="1" type="ORF">DAEQUDRAFT_813008</name>
</gene>
<dbReference type="EMBL" id="KV429078">
    <property type="protein sequence ID" value="KZT67313.1"/>
    <property type="molecule type" value="Genomic_DNA"/>
</dbReference>
<protein>
    <recommendedName>
        <fullName evidence="3">Alcohol dehydrogenase-like C-terminal domain-containing protein</fullName>
    </recommendedName>
</protein>
<dbReference type="AlphaFoldDB" id="A0A165NSE6"/>
<dbReference type="Gene3D" id="3.40.50.720">
    <property type="entry name" value="NAD(P)-binding Rossmann-like Domain"/>
    <property type="match status" value="1"/>
</dbReference>
<evidence type="ECO:0000313" key="1">
    <source>
        <dbReference type="EMBL" id="KZT67313.1"/>
    </source>
</evidence>
<proteinExistence type="predicted"/>